<evidence type="ECO:0000313" key="3">
    <source>
        <dbReference type="Proteomes" id="UP000494102"/>
    </source>
</evidence>
<name>A0A6J5K8X7_9BURK</name>
<accession>A0A6J5K8X7</accession>
<gene>
    <name evidence="2" type="ORF">LMG9964_04066</name>
</gene>
<dbReference type="AlphaFoldDB" id="A0A6J5K8X7"/>
<organism evidence="2 3">
    <name type="scientific">Paraburkholderia phenoliruptrix</name>
    <dbReference type="NCBI Taxonomy" id="252970"/>
    <lineage>
        <taxon>Bacteria</taxon>
        <taxon>Pseudomonadati</taxon>
        <taxon>Pseudomonadota</taxon>
        <taxon>Betaproteobacteria</taxon>
        <taxon>Burkholderiales</taxon>
        <taxon>Burkholderiaceae</taxon>
        <taxon>Paraburkholderia</taxon>
    </lineage>
</organism>
<proteinExistence type="predicted"/>
<evidence type="ECO:0000313" key="2">
    <source>
        <dbReference type="EMBL" id="CAB4050400.1"/>
    </source>
</evidence>
<feature type="signal peptide" evidence="1">
    <location>
        <begin position="1"/>
        <end position="21"/>
    </location>
</feature>
<protein>
    <submittedName>
        <fullName evidence="2">Uncharacterized protein</fullName>
    </submittedName>
</protein>
<dbReference type="EMBL" id="CADILN010000005">
    <property type="protein sequence ID" value="CAB4050400.1"/>
    <property type="molecule type" value="Genomic_DNA"/>
</dbReference>
<evidence type="ECO:0000256" key="1">
    <source>
        <dbReference type="SAM" id="SignalP"/>
    </source>
</evidence>
<keyword evidence="1" id="KW-0732">Signal</keyword>
<feature type="chain" id="PRO_5026925538" evidence="1">
    <location>
        <begin position="22"/>
        <end position="58"/>
    </location>
</feature>
<sequence length="58" mass="6242">MYRKSVGVFAIALTVTQSCFALTVDELMRGLDQALGAEAFPNTRLATYVTGYVHGSAE</sequence>
<dbReference type="Proteomes" id="UP000494102">
    <property type="component" value="Unassembled WGS sequence"/>
</dbReference>
<reference evidence="2 3" key="1">
    <citation type="submission" date="2020-04" db="EMBL/GenBank/DDBJ databases">
        <authorList>
            <person name="De Canck E."/>
        </authorList>
    </citation>
    <scope>NUCLEOTIDE SEQUENCE [LARGE SCALE GENOMIC DNA]</scope>
    <source>
        <strain evidence="2 3">LMG 9964</strain>
    </source>
</reference>
<dbReference type="PROSITE" id="PS51257">
    <property type="entry name" value="PROKAR_LIPOPROTEIN"/>
    <property type="match status" value="1"/>
</dbReference>